<protein>
    <submittedName>
        <fullName evidence="6">ATP-dependent chaperone ClpB</fullName>
    </submittedName>
</protein>
<dbReference type="Proteomes" id="UP000321408">
    <property type="component" value="Chromosome"/>
</dbReference>
<dbReference type="Pfam" id="PF10431">
    <property type="entry name" value="ClpB_D2-small"/>
    <property type="match status" value="1"/>
</dbReference>
<dbReference type="CDD" id="cd19499">
    <property type="entry name" value="RecA-like_ClpB_Hsp104-like"/>
    <property type="match status" value="1"/>
</dbReference>
<dbReference type="PROSITE" id="PS00871">
    <property type="entry name" value="CLPAB_2"/>
    <property type="match status" value="1"/>
</dbReference>
<dbReference type="Pfam" id="PF00004">
    <property type="entry name" value="AAA"/>
    <property type="match status" value="1"/>
</dbReference>
<dbReference type="SMART" id="SM01086">
    <property type="entry name" value="ClpB_D2-small"/>
    <property type="match status" value="1"/>
</dbReference>
<dbReference type="GO" id="GO:0034605">
    <property type="term" value="P:cellular response to heat"/>
    <property type="evidence" value="ECO:0007669"/>
    <property type="project" value="TreeGrafter"/>
</dbReference>
<keyword evidence="5" id="KW-0143">Chaperone</keyword>
<evidence type="ECO:0000256" key="4">
    <source>
        <dbReference type="ARBA" id="ARBA00022840"/>
    </source>
</evidence>
<dbReference type="InterPro" id="IPR041546">
    <property type="entry name" value="ClpA/ClpB_AAA_lid"/>
</dbReference>
<dbReference type="EMBL" id="CP042905">
    <property type="protein sequence ID" value="QEE17449.2"/>
    <property type="molecule type" value="Genomic_DNA"/>
</dbReference>
<keyword evidence="3" id="KW-0547">Nucleotide-binding</keyword>
<dbReference type="OrthoDB" id="9837at2157"/>
<keyword evidence="4" id="KW-0067">ATP-binding</keyword>
<dbReference type="SUPFAM" id="SSF52540">
    <property type="entry name" value="P-loop containing nucleoside triphosphate hydrolases"/>
    <property type="match status" value="2"/>
</dbReference>
<dbReference type="GO" id="GO:0042026">
    <property type="term" value="P:protein refolding"/>
    <property type="evidence" value="ECO:0007669"/>
    <property type="project" value="InterPro"/>
</dbReference>
<dbReference type="Pfam" id="PF17871">
    <property type="entry name" value="AAA_lid_9"/>
    <property type="match status" value="1"/>
</dbReference>
<dbReference type="FunFam" id="3.40.50.300:FF:000010">
    <property type="entry name" value="Chaperone clpB 1, putative"/>
    <property type="match status" value="1"/>
</dbReference>
<evidence type="ECO:0000313" key="7">
    <source>
        <dbReference type="Proteomes" id="UP000321408"/>
    </source>
</evidence>
<dbReference type="AlphaFoldDB" id="A0A5B9DDQ3"/>
<dbReference type="PROSITE" id="PS51903">
    <property type="entry name" value="CLP_R"/>
    <property type="match status" value="1"/>
</dbReference>
<reference evidence="6 7" key="2">
    <citation type="journal article" date="2024" name="Int. J. Syst. Evol. Microbiol.">
        <title>Promethearchaeum syntrophicum gen. nov., sp. nov., an anaerobic, obligately syntrophic archaeon, the first isolate of the lineage 'Asgard' archaea, and proposal of the new archaeal phylum Promethearchaeota phyl. nov. and kingdom Promethearchaeati regn. nov.</title>
        <authorList>
            <person name="Imachi H."/>
            <person name="Nobu M.K."/>
            <person name="Kato S."/>
            <person name="Takaki Y."/>
            <person name="Miyazaki M."/>
            <person name="Miyata M."/>
            <person name="Ogawara M."/>
            <person name="Saito Y."/>
            <person name="Sakai S."/>
            <person name="Tahara Y.O."/>
            <person name="Takano Y."/>
            <person name="Tasumi E."/>
            <person name="Uematsu K."/>
            <person name="Yoshimura T."/>
            <person name="Itoh T."/>
            <person name="Ohkuma M."/>
            <person name="Takai K."/>
        </authorList>
    </citation>
    <scope>NUCLEOTIDE SEQUENCE [LARGE SCALE GENOMIC DNA]</scope>
    <source>
        <strain evidence="6 7">MK-D1</strain>
    </source>
</reference>
<dbReference type="InterPro" id="IPR036628">
    <property type="entry name" value="Clp_N_dom_sf"/>
</dbReference>
<dbReference type="Pfam" id="PF07724">
    <property type="entry name" value="AAA_2"/>
    <property type="match status" value="1"/>
</dbReference>
<dbReference type="GO" id="GO:0016887">
    <property type="term" value="F:ATP hydrolysis activity"/>
    <property type="evidence" value="ECO:0007669"/>
    <property type="project" value="InterPro"/>
</dbReference>
<dbReference type="CDD" id="cd00009">
    <property type="entry name" value="AAA"/>
    <property type="match status" value="1"/>
</dbReference>
<dbReference type="InterPro" id="IPR027417">
    <property type="entry name" value="P-loop_NTPase"/>
</dbReference>
<dbReference type="InterPro" id="IPR017730">
    <property type="entry name" value="Chaperonin_ClpB"/>
</dbReference>
<evidence type="ECO:0000256" key="2">
    <source>
        <dbReference type="ARBA" id="ARBA00022737"/>
    </source>
</evidence>
<dbReference type="KEGG" id="psyt:DSAG12_03286"/>
<dbReference type="InterPro" id="IPR028299">
    <property type="entry name" value="ClpA/B_CS2"/>
</dbReference>
<comment type="similarity">
    <text evidence="1">Belongs to the ClpA/ClpB family.</text>
</comment>
<dbReference type="InterPro" id="IPR003593">
    <property type="entry name" value="AAA+_ATPase"/>
</dbReference>
<dbReference type="InterPro" id="IPR050130">
    <property type="entry name" value="ClpA_ClpB"/>
</dbReference>
<dbReference type="Gene3D" id="3.40.50.300">
    <property type="entry name" value="P-loop containing nucleotide triphosphate hydrolases"/>
    <property type="match status" value="3"/>
</dbReference>
<keyword evidence="2" id="KW-0677">Repeat</keyword>
<dbReference type="PANTHER" id="PTHR11638:SF18">
    <property type="entry name" value="HEAT SHOCK PROTEIN 104"/>
    <property type="match status" value="1"/>
</dbReference>
<dbReference type="NCBIfam" id="TIGR03346">
    <property type="entry name" value="chaperone_ClpB"/>
    <property type="match status" value="1"/>
</dbReference>
<dbReference type="InterPro" id="IPR019489">
    <property type="entry name" value="Clp_ATPase_C"/>
</dbReference>
<dbReference type="InterPro" id="IPR001270">
    <property type="entry name" value="ClpA/B"/>
</dbReference>
<dbReference type="GO" id="GO:0005737">
    <property type="term" value="C:cytoplasm"/>
    <property type="evidence" value="ECO:0007669"/>
    <property type="project" value="InterPro"/>
</dbReference>
<dbReference type="PANTHER" id="PTHR11638">
    <property type="entry name" value="ATP-DEPENDENT CLP PROTEASE"/>
    <property type="match status" value="1"/>
</dbReference>
<sequence>MELNRFTIKLQEAMLKAKNKAQKQKNQQIEIEHLIFAFLSDPENIANLIFQKTGANSNQIQNEIENEIKRYPQVTGNTSEVYLSKSLNNTINEAMSVMEDMKDQYLSAEHVILTISKDNSTNVSGIFLKHGLTYERILQAISEFRGNISIDNPNPETQYQPLEKYTKNLIDMARQRKLDPVIGRDDEIRRVITILSRRTKNNPVLIGDAGVGKTAIIEGIAQRIYKGDVPESLKDKIVLSLDLGALIAGAKYRGEFEERLKSVLKEITKGEGKYILFIDELHTLVGAGAAEGAMDASNMLKPALARGELRSIGATTIKEYRKYIEKDTALTRRFQPVMVSEPTVEQTITILRGLKEKYEVHHGIHIKDSALIAAATLSSRYITDRFLPDKAIDLIDEASSRLRIELDSIPLEMDEIHRKIIQLQIEEQALKRENENEHNNQLNICQDEIIRQQKEYETLKEQWEKEKNVITTISKINEQIGQTKNDEEKATREGDLGKAAELRYGKRLNLQKERERLQKKLKELTKNKKMLRQEVSEENIAQIVAQWTSIPVTRLLEGEKEKILEMEDRMRERVIGQDQALNLVSNAIRRARSGIQDPDRPIGSFIFLGPTGVGKTETAKALAEFLFDSEDALIRIDMSEYMEKHSVARLIGAPPGYIGYDEGGQLTEAVRRAPYSVILFDEIEKAHHDVFNILLQVLDDGRLTDGKGRTIDFRNTILVMTSNIGGSMIAEHKRNLNEELITQIKKMLKSYFLPEFLNRVDDIVIFNFLSKENIEKIVDVQIRELNHILATRKVKINLSKSAREKLADIGFDPENGARPLKRAIQRNIQDRLATSLLMGEIQQDQTLMIDIDNSGKFIFK</sequence>
<proteinExistence type="inferred from homology"/>
<gene>
    <name evidence="6" type="primary">clpB</name>
    <name evidence="6" type="ORF">DSAG12_03286</name>
</gene>
<evidence type="ECO:0000256" key="5">
    <source>
        <dbReference type="ARBA" id="ARBA00023186"/>
    </source>
</evidence>
<dbReference type="Pfam" id="PF02861">
    <property type="entry name" value="Clp_N"/>
    <property type="match status" value="1"/>
</dbReference>
<dbReference type="Gene3D" id="1.10.8.60">
    <property type="match status" value="1"/>
</dbReference>
<dbReference type="PRINTS" id="PR00300">
    <property type="entry name" value="CLPPROTEASEA"/>
</dbReference>
<dbReference type="SMART" id="SM00382">
    <property type="entry name" value="AAA"/>
    <property type="match status" value="2"/>
</dbReference>
<dbReference type="FunFam" id="3.40.50.300:FF:000120">
    <property type="entry name" value="ATP-dependent chaperone ClpB"/>
    <property type="match status" value="1"/>
</dbReference>
<name>A0A5B9DDQ3_9ARCH</name>
<organism evidence="6 7">
    <name type="scientific">Promethearchaeum syntrophicum</name>
    <dbReference type="NCBI Taxonomy" id="2594042"/>
    <lineage>
        <taxon>Archaea</taxon>
        <taxon>Promethearchaeati</taxon>
        <taxon>Promethearchaeota</taxon>
        <taxon>Promethearchaeia</taxon>
        <taxon>Promethearchaeales</taxon>
        <taxon>Promethearchaeaceae</taxon>
        <taxon>Promethearchaeum</taxon>
    </lineage>
</organism>
<accession>A0A5B9DDQ3</accession>
<dbReference type="PROSITE" id="PS00870">
    <property type="entry name" value="CLPAB_1"/>
    <property type="match status" value="1"/>
</dbReference>
<dbReference type="InterPro" id="IPR004176">
    <property type="entry name" value="Clp_R_N"/>
</dbReference>
<dbReference type="GO" id="GO:0005524">
    <property type="term" value="F:ATP binding"/>
    <property type="evidence" value="ECO:0007669"/>
    <property type="project" value="UniProtKB-KW"/>
</dbReference>
<keyword evidence="7" id="KW-1185">Reference proteome</keyword>
<evidence type="ECO:0000313" key="6">
    <source>
        <dbReference type="EMBL" id="QEE17449.2"/>
    </source>
</evidence>
<reference evidence="6 7" key="1">
    <citation type="journal article" date="2020" name="Nature">
        <title>Isolation of an archaeon at the prokaryote-eukaryote interface.</title>
        <authorList>
            <person name="Imachi H."/>
            <person name="Nobu M.K."/>
            <person name="Nakahara N."/>
            <person name="Morono Y."/>
            <person name="Ogawara M."/>
            <person name="Takaki Y."/>
            <person name="Takano Y."/>
            <person name="Uematsu K."/>
            <person name="Ikuta T."/>
            <person name="Ito M."/>
            <person name="Matsui Y."/>
            <person name="Miyazaki M."/>
            <person name="Murata K."/>
            <person name="Saito Y."/>
            <person name="Sakai S."/>
            <person name="Song C."/>
            <person name="Tasumi E."/>
            <person name="Yamanaka Y."/>
            <person name="Yamaguchi T."/>
            <person name="Kamagata Y."/>
            <person name="Tamaki H."/>
            <person name="Takai K."/>
        </authorList>
    </citation>
    <scope>NUCLEOTIDE SEQUENCE [LARGE SCALE GENOMIC DNA]</scope>
    <source>
        <strain evidence="6 7">MK-D1</strain>
    </source>
</reference>
<dbReference type="InterPro" id="IPR003959">
    <property type="entry name" value="ATPase_AAA_core"/>
</dbReference>
<dbReference type="Gene3D" id="1.10.1780.10">
    <property type="entry name" value="Clp, N-terminal domain"/>
    <property type="match status" value="1"/>
</dbReference>
<dbReference type="SUPFAM" id="SSF81923">
    <property type="entry name" value="Double Clp-N motif"/>
    <property type="match status" value="1"/>
</dbReference>
<dbReference type="FunFam" id="3.40.50.300:FF:000025">
    <property type="entry name" value="ATP-dependent Clp protease subunit"/>
    <property type="match status" value="1"/>
</dbReference>
<dbReference type="InterPro" id="IPR018368">
    <property type="entry name" value="ClpA/B_CS1"/>
</dbReference>
<evidence type="ECO:0000256" key="3">
    <source>
        <dbReference type="ARBA" id="ARBA00022741"/>
    </source>
</evidence>
<evidence type="ECO:0000256" key="1">
    <source>
        <dbReference type="ARBA" id="ARBA00008675"/>
    </source>
</evidence>